<evidence type="ECO:0000256" key="1">
    <source>
        <dbReference type="ARBA" id="ARBA00022722"/>
    </source>
</evidence>
<dbReference type="SMART" id="SM00507">
    <property type="entry name" value="HNHc"/>
    <property type="match status" value="1"/>
</dbReference>
<gene>
    <name evidence="6" type="ORF">E6L36_09815</name>
</gene>
<dbReference type="EMBL" id="SSHM01000001">
    <property type="protein sequence ID" value="THC80660.1"/>
    <property type="molecule type" value="Genomic_DNA"/>
</dbReference>
<dbReference type="GO" id="GO:0005829">
    <property type="term" value="C:cytosol"/>
    <property type="evidence" value="ECO:0007669"/>
    <property type="project" value="TreeGrafter"/>
</dbReference>
<keyword evidence="2" id="KW-0378">Hydrolase</keyword>
<keyword evidence="1" id="KW-0540">Nuclease</keyword>
<dbReference type="AlphaFoldDB" id="A0AB74IEA0"/>
<keyword evidence="6" id="KW-0255">Endonuclease</keyword>
<organism evidence="6 7">
    <name type="scientific">Lacticaseibacillus rhamnosus</name>
    <name type="common">Lactobacillus rhamnosus</name>
    <dbReference type="NCBI Taxonomy" id="47715"/>
    <lineage>
        <taxon>Bacteria</taxon>
        <taxon>Bacillati</taxon>
        <taxon>Bacillota</taxon>
        <taxon>Bacilli</taxon>
        <taxon>Lactobacillales</taxon>
        <taxon>Lactobacillaceae</taxon>
        <taxon>Lacticaseibacillus</taxon>
    </lineage>
</organism>
<proteinExistence type="inferred from homology"/>
<evidence type="ECO:0000256" key="3">
    <source>
        <dbReference type="ARBA" id="ARBA00038412"/>
    </source>
</evidence>
<dbReference type="PANTHER" id="PTHR41286:SF1">
    <property type="entry name" value="HNH NUCLEASE YAJD-RELATED"/>
    <property type="match status" value="1"/>
</dbReference>
<dbReference type="CDD" id="cd00085">
    <property type="entry name" value="HNHc"/>
    <property type="match status" value="1"/>
</dbReference>
<feature type="domain" description="HNH nuclease" evidence="5">
    <location>
        <begin position="61"/>
        <end position="117"/>
    </location>
</feature>
<evidence type="ECO:0000256" key="2">
    <source>
        <dbReference type="ARBA" id="ARBA00022801"/>
    </source>
</evidence>
<dbReference type="GO" id="GO:0004519">
    <property type="term" value="F:endonuclease activity"/>
    <property type="evidence" value="ECO:0007669"/>
    <property type="project" value="UniProtKB-KW"/>
</dbReference>
<accession>A0AB74IEA0</accession>
<sequence>MQMSVPLHICMHPGCRRMIPFNQRFCEEHKQDKSKQATNQERMQYEEKELRFYKSTTWTKLSKSFRLRNPTCASCLKRGIIRQAVLVDHIEPIKTAYGWQHRLDESNLQSLCQTCHNAKTAREVAQRRMRSPDRSTPALKF</sequence>
<comment type="similarity">
    <text evidence="3">Belongs to the HNH nuclease family.</text>
</comment>
<dbReference type="PANTHER" id="PTHR41286">
    <property type="entry name" value="HNH NUCLEASE YAJD-RELATED"/>
    <property type="match status" value="1"/>
</dbReference>
<dbReference type="InterPro" id="IPR003615">
    <property type="entry name" value="HNH_nuc"/>
</dbReference>
<evidence type="ECO:0000259" key="5">
    <source>
        <dbReference type="SMART" id="SM00507"/>
    </source>
</evidence>
<evidence type="ECO:0000256" key="4">
    <source>
        <dbReference type="ARBA" id="ARBA00040194"/>
    </source>
</evidence>
<dbReference type="InterPro" id="IPR002711">
    <property type="entry name" value="HNH"/>
</dbReference>
<reference evidence="6 7" key="1">
    <citation type="submission" date="2019-04" db="EMBL/GenBank/DDBJ databases">
        <title>Genome Announcement to Ensure Probiotic Safety of Lactobacillus rhamnosus UBLR-58.</title>
        <authorList>
            <person name="Sulthana A."/>
            <person name="Lakshmi S.G."/>
            <person name="Madempudi R.S."/>
        </authorList>
    </citation>
    <scope>NUCLEOTIDE SEQUENCE [LARGE SCALE GENOMIC DNA]</scope>
    <source>
        <strain evidence="6 7">UBLR-58</strain>
    </source>
</reference>
<evidence type="ECO:0000313" key="6">
    <source>
        <dbReference type="EMBL" id="THC80660.1"/>
    </source>
</evidence>
<dbReference type="GO" id="GO:0016787">
    <property type="term" value="F:hydrolase activity"/>
    <property type="evidence" value="ECO:0007669"/>
    <property type="project" value="UniProtKB-KW"/>
</dbReference>
<evidence type="ECO:0000313" key="7">
    <source>
        <dbReference type="Proteomes" id="UP000307517"/>
    </source>
</evidence>
<name>A0AB74IEA0_LACRH</name>
<dbReference type="GO" id="GO:0003676">
    <property type="term" value="F:nucleic acid binding"/>
    <property type="evidence" value="ECO:0007669"/>
    <property type="project" value="InterPro"/>
</dbReference>
<dbReference type="Pfam" id="PF01844">
    <property type="entry name" value="HNH"/>
    <property type="match status" value="1"/>
</dbReference>
<dbReference type="Proteomes" id="UP000307517">
    <property type="component" value="Unassembled WGS sequence"/>
</dbReference>
<comment type="caution">
    <text evidence="6">The sequence shown here is derived from an EMBL/GenBank/DDBJ whole genome shotgun (WGS) entry which is preliminary data.</text>
</comment>
<dbReference type="GO" id="GO:0008270">
    <property type="term" value="F:zinc ion binding"/>
    <property type="evidence" value="ECO:0007669"/>
    <property type="project" value="InterPro"/>
</dbReference>
<dbReference type="Gene3D" id="1.10.30.50">
    <property type="match status" value="1"/>
</dbReference>
<protein>
    <recommendedName>
        <fullName evidence="4">Putative HNH nuclease YajD</fullName>
    </recommendedName>
</protein>